<feature type="region of interest" description="Disordered" evidence="1">
    <location>
        <begin position="174"/>
        <end position="225"/>
    </location>
</feature>
<dbReference type="InterPro" id="IPR005149">
    <property type="entry name" value="Tscrpt_reg_PadR_N"/>
</dbReference>
<gene>
    <name evidence="4" type="ORF">GCM10009560_05880</name>
</gene>
<dbReference type="Proteomes" id="UP001501578">
    <property type="component" value="Unassembled WGS sequence"/>
</dbReference>
<evidence type="ECO:0000259" key="2">
    <source>
        <dbReference type="Pfam" id="PF03551"/>
    </source>
</evidence>
<organism evidence="4 5">
    <name type="scientific">Nonomuraea longicatena</name>
    <dbReference type="NCBI Taxonomy" id="83682"/>
    <lineage>
        <taxon>Bacteria</taxon>
        <taxon>Bacillati</taxon>
        <taxon>Actinomycetota</taxon>
        <taxon>Actinomycetes</taxon>
        <taxon>Streptosporangiales</taxon>
        <taxon>Streptosporangiaceae</taxon>
        <taxon>Nonomuraea</taxon>
    </lineage>
</organism>
<dbReference type="InterPro" id="IPR018309">
    <property type="entry name" value="Tscrpt_reg_PadR_C"/>
</dbReference>
<dbReference type="RefSeq" id="WP_343948072.1">
    <property type="nucleotide sequence ID" value="NZ_BAAAHQ010000001.1"/>
</dbReference>
<dbReference type="SUPFAM" id="SSF46785">
    <property type="entry name" value="Winged helix' DNA-binding domain"/>
    <property type="match status" value="1"/>
</dbReference>
<reference evidence="4 5" key="1">
    <citation type="journal article" date="2019" name="Int. J. Syst. Evol. Microbiol.">
        <title>The Global Catalogue of Microorganisms (GCM) 10K type strain sequencing project: providing services to taxonomists for standard genome sequencing and annotation.</title>
        <authorList>
            <consortium name="The Broad Institute Genomics Platform"/>
            <consortium name="The Broad Institute Genome Sequencing Center for Infectious Disease"/>
            <person name="Wu L."/>
            <person name="Ma J."/>
        </authorList>
    </citation>
    <scope>NUCLEOTIDE SEQUENCE [LARGE SCALE GENOMIC DNA]</scope>
    <source>
        <strain evidence="4 5">JCM 11136</strain>
    </source>
</reference>
<evidence type="ECO:0008006" key="6">
    <source>
        <dbReference type="Google" id="ProtNLM"/>
    </source>
</evidence>
<evidence type="ECO:0000313" key="5">
    <source>
        <dbReference type="Proteomes" id="UP001501578"/>
    </source>
</evidence>
<dbReference type="Gene3D" id="1.10.10.10">
    <property type="entry name" value="Winged helix-like DNA-binding domain superfamily/Winged helix DNA-binding domain"/>
    <property type="match status" value="1"/>
</dbReference>
<evidence type="ECO:0000259" key="3">
    <source>
        <dbReference type="Pfam" id="PF10400"/>
    </source>
</evidence>
<keyword evidence="5" id="KW-1185">Reference proteome</keyword>
<dbReference type="InterPro" id="IPR036388">
    <property type="entry name" value="WH-like_DNA-bd_sf"/>
</dbReference>
<dbReference type="InterPro" id="IPR036390">
    <property type="entry name" value="WH_DNA-bd_sf"/>
</dbReference>
<feature type="domain" description="Transcription regulator PadR N-terminal" evidence="2">
    <location>
        <begin position="7"/>
        <end position="77"/>
    </location>
</feature>
<dbReference type="PANTHER" id="PTHR43252">
    <property type="entry name" value="TRANSCRIPTIONAL REGULATOR YQJI"/>
    <property type="match status" value="1"/>
</dbReference>
<dbReference type="PANTHER" id="PTHR43252:SF4">
    <property type="entry name" value="TRANSCRIPTIONAL REGULATORY PROTEIN"/>
    <property type="match status" value="1"/>
</dbReference>
<comment type="caution">
    <text evidence="4">The sequence shown here is derived from an EMBL/GenBank/DDBJ whole genome shotgun (WGS) entry which is preliminary data.</text>
</comment>
<feature type="domain" description="Transcription regulator PadR C-terminal" evidence="3">
    <location>
        <begin position="90"/>
        <end position="167"/>
    </location>
</feature>
<name>A0ABN1NPY8_9ACTN</name>
<protein>
    <recommendedName>
        <fullName evidence="6">PadR family transcriptional regulator</fullName>
    </recommendedName>
</protein>
<dbReference type="Pfam" id="PF03551">
    <property type="entry name" value="PadR"/>
    <property type="match status" value="1"/>
</dbReference>
<evidence type="ECO:0000256" key="1">
    <source>
        <dbReference type="SAM" id="MobiDB-lite"/>
    </source>
</evidence>
<sequence length="225" mass="24789">MSLRMALLTLISGAPRSGYDIGQEFDGVLKFVWHAKPTQVYPELKRLAADGLIRERGSGARGRRPYEITEDGLRMLRQWLTATSADHSQRNETVLRSFALWVVEPEQAQAFLREELEYHRARLRGMRPLRDGLDLARPADRAALLGIEAGIRRLEAVISWAEWALETVATWPPAASPQPIAPSQPTPSPQPTASPRTADSPLSSGSSLPVAEADPSHTAVAREGR</sequence>
<feature type="compositionally biased region" description="Pro residues" evidence="1">
    <location>
        <begin position="174"/>
        <end position="192"/>
    </location>
</feature>
<dbReference type="Pfam" id="PF10400">
    <property type="entry name" value="Vir_act_alpha_C"/>
    <property type="match status" value="1"/>
</dbReference>
<evidence type="ECO:0000313" key="4">
    <source>
        <dbReference type="EMBL" id="GAA0913565.1"/>
    </source>
</evidence>
<accession>A0ABN1NPY8</accession>
<dbReference type="EMBL" id="BAAAHQ010000001">
    <property type="protein sequence ID" value="GAA0913565.1"/>
    <property type="molecule type" value="Genomic_DNA"/>
</dbReference>
<proteinExistence type="predicted"/>